<dbReference type="AlphaFoldDB" id="A0A8H5B1Z5"/>
<protein>
    <submittedName>
        <fullName evidence="3">Uncharacterized protein</fullName>
    </submittedName>
</protein>
<organism evidence="3 4">
    <name type="scientific">Psilocybe cf. subviscida</name>
    <dbReference type="NCBI Taxonomy" id="2480587"/>
    <lineage>
        <taxon>Eukaryota</taxon>
        <taxon>Fungi</taxon>
        <taxon>Dikarya</taxon>
        <taxon>Basidiomycota</taxon>
        <taxon>Agaricomycotina</taxon>
        <taxon>Agaricomycetes</taxon>
        <taxon>Agaricomycetidae</taxon>
        <taxon>Agaricales</taxon>
        <taxon>Agaricineae</taxon>
        <taxon>Strophariaceae</taxon>
        <taxon>Psilocybe</taxon>
    </lineage>
</organism>
<reference evidence="3 4" key="1">
    <citation type="journal article" date="2020" name="ISME J.">
        <title>Uncovering the hidden diversity of litter-decomposition mechanisms in mushroom-forming fungi.</title>
        <authorList>
            <person name="Floudas D."/>
            <person name="Bentzer J."/>
            <person name="Ahren D."/>
            <person name="Johansson T."/>
            <person name="Persson P."/>
            <person name="Tunlid A."/>
        </authorList>
    </citation>
    <scope>NUCLEOTIDE SEQUENCE [LARGE SCALE GENOMIC DNA]</scope>
    <source>
        <strain evidence="3 4">CBS 101986</strain>
    </source>
</reference>
<gene>
    <name evidence="3" type="ORF">D9619_011883</name>
</gene>
<dbReference type="Proteomes" id="UP000567179">
    <property type="component" value="Unassembled WGS sequence"/>
</dbReference>
<name>A0A8H5B1Z5_9AGAR</name>
<accession>A0A8H5B1Z5</accession>
<evidence type="ECO:0000313" key="4">
    <source>
        <dbReference type="Proteomes" id="UP000567179"/>
    </source>
</evidence>
<dbReference type="EMBL" id="JAACJJ010000044">
    <property type="protein sequence ID" value="KAF5314242.1"/>
    <property type="molecule type" value="Genomic_DNA"/>
</dbReference>
<feature type="signal peptide" evidence="2">
    <location>
        <begin position="1"/>
        <end position="21"/>
    </location>
</feature>
<feature type="compositionally biased region" description="Basic residues" evidence="1">
    <location>
        <begin position="71"/>
        <end position="80"/>
    </location>
</feature>
<sequence length="121" mass="13566">MTKITVYGLLSSALLCKMAFALPGTAGDRRSLDIDILPRELEEWYTRELYDDLDERSLFSAAAKAVAHGAAHSKHKHGHGFHVSVGSSNDNNNNSQDKREYIPGQVEERSFLSWMDLDDLD</sequence>
<evidence type="ECO:0000256" key="2">
    <source>
        <dbReference type="SAM" id="SignalP"/>
    </source>
</evidence>
<feature type="compositionally biased region" description="Low complexity" evidence="1">
    <location>
        <begin position="81"/>
        <end position="95"/>
    </location>
</feature>
<comment type="caution">
    <text evidence="3">The sequence shown here is derived from an EMBL/GenBank/DDBJ whole genome shotgun (WGS) entry which is preliminary data.</text>
</comment>
<evidence type="ECO:0000256" key="1">
    <source>
        <dbReference type="SAM" id="MobiDB-lite"/>
    </source>
</evidence>
<proteinExistence type="predicted"/>
<keyword evidence="4" id="KW-1185">Reference proteome</keyword>
<evidence type="ECO:0000313" key="3">
    <source>
        <dbReference type="EMBL" id="KAF5314242.1"/>
    </source>
</evidence>
<feature type="region of interest" description="Disordered" evidence="1">
    <location>
        <begin position="70"/>
        <end position="104"/>
    </location>
</feature>
<feature type="chain" id="PRO_5034868545" evidence="2">
    <location>
        <begin position="22"/>
        <end position="121"/>
    </location>
</feature>
<keyword evidence="2" id="KW-0732">Signal</keyword>